<organism evidence="2 3">
    <name type="scientific">Sphaerisporangium krabiense</name>
    <dbReference type="NCBI Taxonomy" id="763782"/>
    <lineage>
        <taxon>Bacteria</taxon>
        <taxon>Bacillati</taxon>
        <taxon>Actinomycetota</taxon>
        <taxon>Actinomycetes</taxon>
        <taxon>Streptosporangiales</taxon>
        <taxon>Streptosporangiaceae</taxon>
        <taxon>Sphaerisporangium</taxon>
    </lineage>
</organism>
<proteinExistence type="predicted"/>
<accession>A0A7W8ZAC8</accession>
<dbReference type="InterPro" id="IPR005122">
    <property type="entry name" value="Uracil-DNA_glycosylase-like"/>
</dbReference>
<sequence length="217" mass="23618">MEADAVHLLQDPAAQLKIYFVPFDWVNANARVMLVGLTPDRQQMHLAVRTAVRALRSGRTLDEALKEADETGSFAGVMRTNMISMLDGIGLHDALGLDSTAGLFAYRSDLLASTSAICHAVFVQGANYSGSPAVDRHPVLTAFARQVLDKNLEMVPDALVIPLGKAASMAVGLTAVSRERVLSGFPRPSGANGHRARLYAERRDEMAQRIRELARFF</sequence>
<name>A0A7W8ZAC8_9ACTN</name>
<dbReference type="RefSeq" id="WP_184616826.1">
    <property type="nucleotide sequence ID" value="NZ_BOOS01000020.1"/>
</dbReference>
<keyword evidence="3" id="KW-1185">Reference proteome</keyword>
<dbReference type="AlphaFoldDB" id="A0A7W8ZAC8"/>
<evidence type="ECO:0000313" key="2">
    <source>
        <dbReference type="EMBL" id="MBB5630348.1"/>
    </source>
</evidence>
<dbReference type="EMBL" id="JACHBR010000002">
    <property type="protein sequence ID" value="MBB5630348.1"/>
    <property type="molecule type" value="Genomic_DNA"/>
</dbReference>
<evidence type="ECO:0000313" key="3">
    <source>
        <dbReference type="Proteomes" id="UP000588112"/>
    </source>
</evidence>
<dbReference type="Gene3D" id="3.40.470.10">
    <property type="entry name" value="Uracil-DNA glycosylase-like domain"/>
    <property type="match status" value="1"/>
</dbReference>
<dbReference type="Pfam" id="PF03167">
    <property type="entry name" value="UDG"/>
    <property type="match status" value="1"/>
</dbReference>
<feature type="domain" description="Uracil-DNA glycosylase-like" evidence="1">
    <location>
        <begin position="23"/>
        <end position="208"/>
    </location>
</feature>
<dbReference type="Proteomes" id="UP000588112">
    <property type="component" value="Unassembled WGS sequence"/>
</dbReference>
<dbReference type="SUPFAM" id="SSF52141">
    <property type="entry name" value="Uracil-DNA glycosylase-like"/>
    <property type="match status" value="1"/>
</dbReference>
<gene>
    <name evidence="2" type="ORF">BJ981_006112</name>
</gene>
<reference evidence="2 3" key="1">
    <citation type="submission" date="2020-08" db="EMBL/GenBank/DDBJ databases">
        <title>Sequencing the genomes of 1000 actinobacteria strains.</title>
        <authorList>
            <person name="Klenk H.-P."/>
        </authorList>
    </citation>
    <scope>NUCLEOTIDE SEQUENCE [LARGE SCALE GENOMIC DNA]</scope>
    <source>
        <strain evidence="2 3">DSM 45790</strain>
    </source>
</reference>
<evidence type="ECO:0000259" key="1">
    <source>
        <dbReference type="Pfam" id="PF03167"/>
    </source>
</evidence>
<dbReference type="InterPro" id="IPR036895">
    <property type="entry name" value="Uracil-DNA_glycosylase-like_sf"/>
</dbReference>
<protein>
    <submittedName>
        <fullName evidence="2">Uracil-DNA glycosylase</fullName>
    </submittedName>
</protein>
<comment type="caution">
    <text evidence="2">The sequence shown here is derived from an EMBL/GenBank/DDBJ whole genome shotgun (WGS) entry which is preliminary data.</text>
</comment>